<reference evidence="3 4" key="1">
    <citation type="submission" date="2019-02" db="EMBL/GenBank/DDBJ databases">
        <title>Deep-cultivation of Planctomycetes and their phenomic and genomic characterization uncovers novel biology.</title>
        <authorList>
            <person name="Wiegand S."/>
            <person name="Jogler M."/>
            <person name="Boedeker C."/>
            <person name="Pinto D."/>
            <person name="Vollmers J."/>
            <person name="Rivas-Marin E."/>
            <person name="Kohn T."/>
            <person name="Peeters S.H."/>
            <person name="Heuer A."/>
            <person name="Rast P."/>
            <person name="Oberbeckmann S."/>
            <person name="Bunk B."/>
            <person name="Jeske O."/>
            <person name="Meyerdierks A."/>
            <person name="Storesund J.E."/>
            <person name="Kallscheuer N."/>
            <person name="Luecker S."/>
            <person name="Lage O.M."/>
            <person name="Pohl T."/>
            <person name="Merkel B.J."/>
            <person name="Hornburger P."/>
            <person name="Mueller R.-W."/>
            <person name="Bruemmer F."/>
            <person name="Labrenz M."/>
            <person name="Spormann A.M."/>
            <person name="Op den Camp H."/>
            <person name="Overmann J."/>
            <person name="Amann R."/>
            <person name="Jetten M.S.M."/>
            <person name="Mascher T."/>
            <person name="Medema M.H."/>
            <person name="Devos D.P."/>
            <person name="Kaster A.-K."/>
            <person name="Ovreas L."/>
            <person name="Rohde M."/>
            <person name="Galperin M.Y."/>
            <person name="Jogler C."/>
        </authorList>
    </citation>
    <scope>NUCLEOTIDE SEQUENCE [LARGE SCALE GENOMIC DNA]</scope>
    <source>
        <strain evidence="3 4">Pla133</strain>
    </source>
</reference>
<evidence type="ECO:0000313" key="4">
    <source>
        <dbReference type="Proteomes" id="UP000316921"/>
    </source>
</evidence>
<dbReference type="Proteomes" id="UP000316921">
    <property type="component" value="Chromosome"/>
</dbReference>
<dbReference type="PANTHER" id="PTHR19328">
    <property type="entry name" value="HEDGEHOG-INTERACTING PROTEIN"/>
    <property type="match status" value="1"/>
</dbReference>
<dbReference type="CDD" id="cd00146">
    <property type="entry name" value="PKD"/>
    <property type="match status" value="1"/>
</dbReference>
<evidence type="ECO:0000313" key="3">
    <source>
        <dbReference type="EMBL" id="QDU69852.1"/>
    </source>
</evidence>
<dbReference type="Gene3D" id="2.120.10.30">
    <property type="entry name" value="TolB, C-terminal domain"/>
    <property type="match status" value="1"/>
</dbReference>
<dbReference type="KEGG" id="pbap:Pla133_49750"/>
<dbReference type="SUPFAM" id="SSF49299">
    <property type="entry name" value="PKD domain"/>
    <property type="match status" value="1"/>
</dbReference>
<feature type="domain" description="PKD" evidence="2">
    <location>
        <begin position="528"/>
        <end position="619"/>
    </location>
</feature>
<dbReference type="InterPro" id="IPR035986">
    <property type="entry name" value="PKD_dom_sf"/>
</dbReference>
<dbReference type="Pfam" id="PF18911">
    <property type="entry name" value="PKD_4"/>
    <property type="match status" value="1"/>
</dbReference>
<keyword evidence="1" id="KW-0732">Signal</keyword>
<dbReference type="InterPro" id="IPR000601">
    <property type="entry name" value="PKD_dom"/>
</dbReference>
<dbReference type="Gene3D" id="2.60.40.10">
    <property type="entry name" value="Immunoglobulins"/>
    <property type="match status" value="1"/>
</dbReference>
<keyword evidence="3" id="KW-0560">Oxidoreductase</keyword>
<dbReference type="InterPro" id="IPR022409">
    <property type="entry name" value="PKD/Chitinase_dom"/>
</dbReference>
<gene>
    <name evidence="3" type="primary">gdhB</name>
    <name evidence="3" type="ORF">Pla133_49750</name>
</gene>
<evidence type="ECO:0000259" key="2">
    <source>
        <dbReference type="PROSITE" id="PS50093"/>
    </source>
</evidence>
<dbReference type="AlphaFoldDB" id="A0A518BSA0"/>
<dbReference type="InterPro" id="IPR013783">
    <property type="entry name" value="Ig-like_fold"/>
</dbReference>
<dbReference type="InterPro" id="IPR011041">
    <property type="entry name" value="Quinoprot_gluc/sorb_DH_b-prop"/>
</dbReference>
<dbReference type="PANTHER" id="PTHR19328:SF13">
    <property type="entry name" value="HIPL1 PROTEIN"/>
    <property type="match status" value="1"/>
</dbReference>
<proteinExistence type="predicted"/>
<accession>A0A518BSA0</accession>
<evidence type="ECO:0000256" key="1">
    <source>
        <dbReference type="SAM" id="SignalP"/>
    </source>
</evidence>
<sequence length="1196" mass="127391" precursor="true">MLARTLSPLALGALVAGSAVAEPSWASSAPSRLVPAVAAPGVGLPAAAGPAHEGEGGFPPSFEGVDIPGNLVYPVDLTFAPNGDMYVAEKLGRVYAYRNDVLQTKAVLDIRDIVNNDGDRGLLGIALSPGFVPDLGDTSWLYVLYTESPVPGQDLAYNENDQYSHGVLARYRVDDSSGKLVAVLASRETLLGERLPDGSAPDAFASLHNSHAQGTLVFAPDGSLLVSHGEGAHHNFKDPGGVNAPGFDDWIHPVTGLRGQIPREQDSGSFRSQDLRSLSGKVLRIDPDTGAGLPSNPFFDGDPTSNASRVWALGLRNPFRMALVPGTGSTDPSAGDPGTLLVGDVGAGLFEEIEWLDTPGLNFGWPCREGNEPNSGYEIFTAPDPNPFGWPVCSTPQQGIPTDPMIGYHHFDNWKSFPPGVYKDENGNQLPGLLGGCIIGGAVYPGGSYPAEYDGLFFFGDYSGDWIKTLRFDTAGNPIEVRDFSVANDRMVDIEAHPVTGDLYLVQMGANWASGHVVHLRYGQNLSPTAVLTVDAPSGPSPHTVQFDASASTDPEGQPLAYTWTFDDGSATVQTSVPTIAHTYTQSGVFHPVVRVDDDQGLFDLATVAIAVDSLAPTVSIASPATGTAIDSTLTSLTLSGFGNDSLGGPVDLGWQVDLHHNVHVHPAIYADSTPNATASTTVLPLDPHGNGSEIILYEVLLTASKSDGSSSTDRAWYYPADQLLDPIGTGQLVSRLGELSPPVSLGLGNPDLEVIRDGQLPDVGTHVGDWIDTFHNGDQGDDDWIGMVIPARPEPYARFVSLTFTEGPNFTNGGWFEDVDVEILSGGTWTPVEDLVVAPPYPVGDQGLDFETFQFSFTPRYGEGIRLRGKPGGVDGFITCSELRVGFLTTAAYDTERRDLSDLGELLLKVDFLNPSGSLGLGNPDRELLRNGTMPQVGSASEWAQYATFHGGDQGSEDWLGYRFEDPQTLQSILFQEGLHFSNGGWFETLRAEGRLTKDDPWQPLAGLSIDPSFRSGFQGGQSYETFNLMFAPTIVRDVRILGIPGGADKFVTAAELRAFGPWFDQAVCGWSAYGDLSNPHLHMSLETQTPPLPGYPILIEVADDEQPEAAPGAMLIAAQSASINLGSALLLIDPSLANLSPLSFDALGQASWFATIPDDLALVGVSLYLQCGRFAPTYPGGVRFSTALEMGVCQ</sequence>
<keyword evidence="4" id="KW-1185">Reference proteome</keyword>
<dbReference type="EMBL" id="CP036287">
    <property type="protein sequence ID" value="QDU69852.1"/>
    <property type="molecule type" value="Genomic_DNA"/>
</dbReference>
<dbReference type="InterPro" id="IPR011042">
    <property type="entry name" value="6-blade_b-propeller_TolB-like"/>
</dbReference>
<organism evidence="3 4">
    <name type="scientific">Engelhardtia mirabilis</name>
    <dbReference type="NCBI Taxonomy" id="2528011"/>
    <lineage>
        <taxon>Bacteria</taxon>
        <taxon>Pseudomonadati</taxon>
        <taxon>Planctomycetota</taxon>
        <taxon>Planctomycetia</taxon>
        <taxon>Planctomycetia incertae sedis</taxon>
        <taxon>Engelhardtia</taxon>
    </lineage>
</organism>
<name>A0A518BSA0_9BACT</name>
<feature type="signal peptide" evidence="1">
    <location>
        <begin position="1"/>
        <end position="21"/>
    </location>
</feature>
<dbReference type="PROSITE" id="PS50093">
    <property type="entry name" value="PKD"/>
    <property type="match status" value="1"/>
</dbReference>
<dbReference type="InterPro" id="IPR012938">
    <property type="entry name" value="Glc/Sorbosone_DH"/>
</dbReference>
<protein>
    <submittedName>
        <fullName evidence="3">Quinoprotein glucose dehydrogenase B</fullName>
        <ecNumber evidence="3">1.1.5.2</ecNumber>
    </submittedName>
</protein>
<feature type="chain" id="PRO_5021800101" evidence="1">
    <location>
        <begin position="22"/>
        <end position="1196"/>
    </location>
</feature>
<dbReference type="SMART" id="SM00089">
    <property type="entry name" value="PKD"/>
    <property type="match status" value="1"/>
</dbReference>
<dbReference type="SUPFAM" id="SSF50952">
    <property type="entry name" value="Soluble quinoprotein glucose dehydrogenase"/>
    <property type="match status" value="1"/>
</dbReference>
<dbReference type="EC" id="1.1.5.2" evidence="3"/>
<dbReference type="Pfam" id="PF07995">
    <property type="entry name" value="GSDH"/>
    <property type="match status" value="1"/>
</dbReference>
<dbReference type="GO" id="GO:0008876">
    <property type="term" value="F:quinoprotein glucose dehydrogenase activity"/>
    <property type="evidence" value="ECO:0007669"/>
    <property type="project" value="UniProtKB-EC"/>
</dbReference>